<comment type="pathway">
    <text evidence="8">Cofactor biosynthesis; biotin biosynthesis; biotin from 7,8-diaminononanoate: step 1/2.</text>
</comment>
<feature type="binding site" evidence="8">
    <location>
        <begin position="12"/>
        <end position="17"/>
    </location>
    <ligand>
        <name>ATP</name>
        <dbReference type="ChEBI" id="CHEBI:30616"/>
    </ligand>
</feature>
<dbReference type="PANTHER" id="PTHR43210:SF5">
    <property type="entry name" value="DETHIOBIOTIN SYNTHETASE"/>
    <property type="match status" value="1"/>
</dbReference>
<dbReference type="RefSeq" id="WP_092827516.1">
    <property type="nucleotide sequence ID" value="NZ_FOGS01000006.1"/>
</dbReference>
<comment type="subunit">
    <text evidence="8">Homodimer.</text>
</comment>
<keyword evidence="6 8" id="KW-0067">ATP-binding</keyword>
<evidence type="ECO:0000256" key="3">
    <source>
        <dbReference type="ARBA" id="ARBA00022723"/>
    </source>
</evidence>
<dbReference type="UniPathway" id="UPA00078">
    <property type="reaction ID" value="UER00161"/>
</dbReference>
<dbReference type="EMBL" id="FOGS01000006">
    <property type="protein sequence ID" value="SES04114.1"/>
    <property type="molecule type" value="Genomic_DNA"/>
</dbReference>
<feature type="binding site" evidence="8">
    <location>
        <position position="117"/>
    </location>
    <ligand>
        <name>Mg(2+)</name>
        <dbReference type="ChEBI" id="CHEBI:18420"/>
    </ligand>
</feature>
<dbReference type="GO" id="GO:0009102">
    <property type="term" value="P:biotin biosynthetic process"/>
    <property type="evidence" value="ECO:0007669"/>
    <property type="project" value="UniProtKB-UniRule"/>
</dbReference>
<dbReference type="Proteomes" id="UP000198505">
    <property type="component" value="Unassembled WGS sequence"/>
</dbReference>
<dbReference type="GO" id="GO:0004141">
    <property type="term" value="F:dethiobiotin synthase activity"/>
    <property type="evidence" value="ECO:0007669"/>
    <property type="project" value="UniProtKB-UniRule"/>
</dbReference>
<dbReference type="GO" id="GO:0005829">
    <property type="term" value="C:cytosol"/>
    <property type="evidence" value="ECO:0007669"/>
    <property type="project" value="TreeGrafter"/>
</dbReference>
<feature type="binding site" evidence="8">
    <location>
        <begin position="117"/>
        <end position="120"/>
    </location>
    <ligand>
        <name>ATP</name>
        <dbReference type="ChEBI" id="CHEBI:30616"/>
    </ligand>
</feature>
<keyword evidence="2 8" id="KW-0436">Ligase</keyword>
<gene>
    <name evidence="8" type="primary">bioD</name>
    <name evidence="9" type="ORF">SAMN04487958_10650</name>
</gene>
<keyword evidence="7 8" id="KW-0460">Magnesium</keyword>
<dbReference type="CDD" id="cd03109">
    <property type="entry name" value="DTBS"/>
    <property type="match status" value="1"/>
</dbReference>
<comment type="cofactor">
    <cofactor evidence="8">
        <name>Mg(2+)</name>
        <dbReference type="ChEBI" id="CHEBI:18420"/>
    </cofactor>
</comment>
<evidence type="ECO:0000256" key="1">
    <source>
        <dbReference type="ARBA" id="ARBA00022490"/>
    </source>
</evidence>
<proteinExistence type="inferred from homology"/>
<keyword evidence="5 8" id="KW-0093">Biotin biosynthesis</keyword>
<comment type="subcellular location">
    <subcellularLocation>
        <location evidence="8">Cytoplasm</location>
    </subcellularLocation>
</comment>
<dbReference type="NCBIfam" id="TIGR00347">
    <property type="entry name" value="bioD"/>
    <property type="match status" value="1"/>
</dbReference>
<comment type="function">
    <text evidence="8">Catalyzes a mechanistically unusual reaction, the ATP-dependent insertion of CO2 between the N7 and N8 nitrogen atoms of 7,8-diaminopelargonic acid (DAPA, also called 7,8-diammoniononanoate) to form a ureido ring.</text>
</comment>
<organism evidence="9 10">
    <name type="scientific">Vreelandella subterranea</name>
    <dbReference type="NCBI Taxonomy" id="416874"/>
    <lineage>
        <taxon>Bacteria</taxon>
        <taxon>Pseudomonadati</taxon>
        <taxon>Pseudomonadota</taxon>
        <taxon>Gammaproteobacteria</taxon>
        <taxon>Oceanospirillales</taxon>
        <taxon>Halomonadaceae</taxon>
        <taxon>Vreelandella</taxon>
    </lineage>
</organism>
<evidence type="ECO:0000256" key="7">
    <source>
        <dbReference type="ARBA" id="ARBA00022842"/>
    </source>
</evidence>
<comment type="caution">
    <text evidence="8">Lacks conserved residue(s) required for the propagation of feature annotation.</text>
</comment>
<feature type="binding site" evidence="8">
    <location>
        <position position="41"/>
    </location>
    <ligand>
        <name>substrate</name>
    </ligand>
</feature>
<keyword evidence="10" id="KW-1185">Reference proteome</keyword>
<dbReference type="Gene3D" id="3.40.50.300">
    <property type="entry name" value="P-loop containing nucleotide triphosphate hydrolases"/>
    <property type="match status" value="1"/>
</dbReference>
<keyword evidence="1 8" id="KW-0963">Cytoplasm</keyword>
<comment type="similarity">
    <text evidence="8">Belongs to the dethiobiotin synthetase family.</text>
</comment>
<evidence type="ECO:0000256" key="6">
    <source>
        <dbReference type="ARBA" id="ARBA00022840"/>
    </source>
</evidence>
<dbReference type="EC" id="6.3.3.3" evidence="8"/>
<sequence>MSAYFVTGTDTDAGKTLVTSTLLATASAQGLTTLGLKPVASGSRVTPEGLRNSDALALQVQSMPPVSYATVNPWAFAPAIAPHLAASEAGQALNLCDIVTTVGATLAQTPRDLSLIEGAGGWRVPLNDREDFCDIPCAMGLPVILVVGLKLGCLNHARLSAEAIAADGLTLAGWVGSVVDPAFAAESARFADNLDVLKRTLPAPCLGVIPHLEQPSPETAQPFLSLPPLRPLETL</sequence>
<evidence type="ECO:0000313" key="9">
    <source>
        <dbReference type="EMBL" id="SES04114.1"/>
    </source>
</evidence>
<name>A0A1H9U4M1_9GAMM</name>
<feature type="binding site" evidence="8">
    <location>
        <position position="54"/>
    </location>
    <ligand>
        <name>ATP</name>
        <dbReference type="ChEBI" id="CHEBI:30616"/>
    </ligand>
</feature>
<evidence type="ECO:0000256" key="4">
    <source>
        <dbReference type="ARBA" id="ARBA00022741"/>
    </source>
</evidence>
<dbReference type="GO" id="GO:0005524">
    <property type="term" value="F:ATP binding"/>
    <property type="evidence" value="ECO:0007669"/>
    <property type="project" value="UniProtKB-UniRule"/>
</dbReference>
<dbReference type="HAMAP" id="MF_00336">
    <property type="entry name" value="BioD"/>
    <property type="match status" value="1"/>
</dbReference>
<dbReference type="FunFam" id="3.40.50.300:FF:000292">
    <property type="entry name" value="ATP-dependent dethiobiotin synthetase BioD"/>
    <property type="match status" value="1"/>
</dbReference>
<dbReference type="GO" id="GO:0000287">
    <property type="term" value="F:magnesium ion binding"/>
    <property type="evidence" value="ECO:0007669"/>
    <property type="project" value="UniProtKB-UniRule"/>
</dbReference>
<dbReference type="InterPro" id="IPR027417">
    <property type="entry name" value="P-loop_NTPase"/>
</dbReference>
<dbReference type="STRING" id="416874.SAMN04487958_10650"/>
<evidence type="ECO:0000313" key="10">
    <source>
        <dbReference type="Proteomes" id="UP000198505"/>
    </source>
</evidence>
<feature type="active site" evidence="8">
    <location>
        <position position="37"/>
    </location>
</feature>
<dbReference type="GO" id="GO:0042803">
    <property type="term" value="F:protein homodimerization activity"/>
    <property type="evidence" value="ECO:0007669"/>
    <property type="project" value="UniProtKB-ARBA"/>
</dbReference>
<comment type="catalytic activity">
    <reaction evidence="8">
        <text>(7R,8S)-7,8-diammoniononanoate + CO2 + ATP = (4R,5S)-dethiobiotin + ADP + phosphate + 3 H(+)</text>
        <dbReference type="Rhea" id="RHEA:15805"/>
        <dbReference type="ChEBI" id="CHEBI:15378"/>
        <dbReference type="ChEBI" id="CHEBI:16526"/>
        <dbReference type="ChEBI" id="CHEBI:30616"/>
        <dbReference type="ChEBI" id="CHEBI:43474"/>
        <dbReference type="ChEBI" id="CHEBI:149469"/>
        <dbReference type="ChEBI" id="CHEBI:149473"/>
        <dbReference type="ChEBI" id="CHEBI:456216"/>
        <dbReference type="EC" id="6.3.3.3"/>
    </reaction>
</comment>
<dbReference type="AlphaFoldDB" id="A0A1H9U4M1"/>
<keyword evidence="3 8" id="KW-0479">Metal-binding</keyword>
<accession>A0A1H9U4M1</accession>
<evidence type="ECO:0000256" key="2">
    <source>
        <dbReference type="ARBA" id="ARBA00022598"/>
    </source>
</evidence>
<protein>
    <recommendedName>
        <fullName evidence="8">ATP-dependent dethiobiotin synthetase BioD</fullName>
        <ecNumber evidence="8">6.3.3.3</ecNumber>
    </recommendedName>
    <alternativeName>
        <fullName evidence="8">DTB synthetase</fullName>
        <shortName evidence="8">DTBS</shortName>
    </alternativeName>
    <alternativeName>
        <fullName evidence="8">Dethiobiotin synthase</fullName>
    </alternativeName>
</protein>
<keyword evidence="4 8" id="KW-0547">Nucleotide-binding</keyword>
<dbReference type="Pfam" id="PF13500">
    <property type="entry name" value="AAA_26"/>
    <property type="match status" value="1"/>
</dbReference>
<feature type="binding site" evidence="8">
    <location>
        <begin position="210"/>
        <end position="212"/>
    </location>
    <ligand>
        <name>ATP</name>
        <dbReference type="ChEBI" id="CHEBI:30616"/>
    </ligand>
</feature>
<dbReference type="SUPFAM" id="SSF52540">
    <property type="entry name" value="P-loop containing nucleoside triphosphate hydrolases"/>
    <property type="match status" value="1"/>
</dbReference>
<reference evidence="10" key="1">
    <citation type="submission" date="2016-10" db="EMBL/GenBank/DDBJ databases">
        <authorList>
            <person name="Varghese N."/>
            <person name="Submissions S."/>
        </authorList>
    </citation>
    <scope>NUCLEOTIDE SEQUENCE [LARGE SCALE GENOMIC DNA]</scope>
    <source>
        <strain evidence="10">CGMCC 1.6495</strain>
    </source>
</reference>
<dbReference type="PANTHER" id="PTHR43210">
    <property type="entry name" value="DETHIOBIOTIN SYNTHETASE"/>
    <property type="match status" value="1"/>
</dbReference>
<feature type="binding site" evidence="8">
    <location>
        <position position="16"/>
    </location>
    <ligand>
        <name>Mg(2+)</name>
        <dbReference type="ChEBI" id="CHEBI:18420"/>
    </ligand>
</feature>
<evidence type="ECO:0000256" key="8">
    <source>
        <dbReference type="HAMAP-Rule" id="MF_00336"/>
    </source>
</evidence>
<dbReference type="InterPro" id="IPR004472">
    <property type="entry name" value="DTB_synth_BioD"/>
</dbReference>
<feature type="binding site" evidence="8">
    <location>
        <position position="54"/>
    </location>
    <ligand>
        <name>Mg(2+)</name>
        <dbReference type="ChEBI" id="CHEBI:18420"/>
    </ligand>
</feature>
<dbReference type="PIRSF" id="PIRSF006755">
    <property type="entry name" value="DTB_synth"/>
    <property type="match status" value="1"/>
</dbReference>
<evidence type="ECO:0000256" key="5">
    <source>
        <dbReference type="ARBA" id="ARBA00022756"/>
    </source>
</evidence>